<dbReference type="Pfam" id="PF02892">
    <property type="entry name" value="zf-BED"/>
    <property type="match status" value="1"/>
</dbReference>
<keyword evidence="12" id="KW-1185">Reference proteome</keyword>
<dbReference type="GO" id="GO:0046983">
    <property type="term" value="F:protein dimerization activity"/>
    <property type="evidence" value="ECO:0007669"/>
    <property type="project" value="InterPro"/>
</dbReference>
<organism evidence="11 12">
    <name type="scientific">Sparus aurata</name>
    <name type="common">Gilthead sea bream</name>
    <dbReference type="NCBI Taxonomy" id="8175"/>
    <lineage>
        <taxon>Eukaryota</taxon>
        <taxon>Metazoa</taxon>
        <taxon>Chordata</taxon>
        <taxon>Craniata</taxon>
        <taxon>Vertebrata</taxon>
        <taxon>Euteleostomi</taxon>
        <taxon>Actinopterygii</taxon>
        <taxon>Neopterygii</taxon>
        <taxon>Teleostei</taxon>
        <taxon>Neoteleostei</taxon>
        <taxon>Acanthomorphata</taxon>
        <taxon>Eupercaria</taxon>
        <taxon>Spariformes</taxon>
        <taxon>Sparidae</taxon>
        <taxon>Sparus</taxon>
    </lineage>
</organism>
<evidence type="ECO:0000256" key="8">
    <source>
        <dbReference type="ARBA" id="ARBA00023242"/>
    </source>
</evidence>
<dbReference type="Gene3D" id="1.10.10.1070">
    <property type="entry name" value="Zinc finger, BED domain-containing"/>
    <property type="match status" value="1"/>
</dbReference>
<dbReference type="InParanoid" id="A0A671TNU4"/>
<dbReference type="AlphaFoldDB" id="A0A671TNU4"/>
<comment type="subcellular location">
    <subcellularLocation>
        <location evidence="1">Nucleus</location>
    </subcellularLocation>
</comment>
<reference evidence="11" key="1">
    <citation type="submission" date="2021-04" db="EMBL/GenBank/DDBJ databases">
        <authorList>
            <consortium name="Wellcome Sanger Institute Data Sharing"/>
        </authorList>
    </citation>
    <scope>NUCLEOTIDE SEQUENCE [LARGE SCALE GENOMIC DNA]</scope>
</reference>
<evidence type="ECO:0000256" key="4">
    <source>
        <dbReference type="ARBA" id="ARBA00022833"/>
    </source>
</evidence>
<dbReference type="SUPFAM" id="SSF57667">
    <property type="entry name" value="beta-beta-alpha zinc fingers"/>
    <property type="match status" value="1"/>
</dbReference>
<dbReference type="GO" id="GO:0003677">
    <property type="term" value="F:DNA binding"/>
    <property type="evidence" value="ECO:0007669"/>
    <property type="project" value="UniProtKB-KW"/>
</dbReference>
<dbReference type="InterPro" id="IPR003656">
    <property type="entry name" value="Znf_BED"/>
</dbReference>
<dbReference type="SUPFAM" id="SSF53098">
    <property type="entry name" value="Ribonuclease H-like"/>
    <property type="match status" value="1"/>
</dbReference>
<keyword evidence="3 9" id="KW-0863">Zinc-finger</keyword>
<dbReference type="PROSITE" id="PS50808">
    <property type="entry name" value="ZF_BED"/>
    <property type="match status" value="1"/>
</dbReference>
<dbReference type="GeneTree" id="ENSGT00940000158431"/>
<dbReference type="Ensembl" id="ENSSAUT00010003344.1">
    <property type="protein sequence ID" value="ENSSAUP00010003106.1"/>
    <property type="gene ID" value="ENSSAUG00010001606.1"/>
</dbReference>
<evidence type="ECO:0000256" key="7">
    <source>
        <dbReference type="ARBA" id="ARBA00023163"/>
    </source>
</evidence>
<evidence type="ECO:0000259" key="10">
    <source>
        <dbReference type="PROSITE" id="PS50808"/>
    </source>
</evidence>
<evidence type="ECO:0000313" key="12">
    <source>
        <dbReference type="Proteomes" id="UP000472265"/>
    </source>
</evidence>
<dbReference type="InterPro" id="IPR052035">
    <property type="entry name" value="ZnF_BED_domain_contain"/>
</dbReference>
<dbReference type="GO" id="GO:0008270">
    <property type="term" value="F:zinc ion binding"/>
    <property type="evidence" value="ECO:0007669"/>
    <property type="project" value="UniProtKB-KW"/>
</dbReference>
<dbReference type="InterPro" id="IPR012337">
    <property type="entry name" value="RNaseH-like_sf"/>
</dbReference>
<reference evidence="11" key="3">
    <citation type="submission" date="2025-09" db="UniProtKB">
        <authorList>
            <consortium name="Ensembl"/>
        </authorList>
    </citation>
    <scope>IDENTIFICATION</scope>
</reference>
<evidence type="ECO:0000256" key="6">
    <source>
        <dbReference type="ARBA" id="ARBA00023125"/>
    </source>
</evidence>
<dbReference type="GO" id="GO:0005634">
    <property type="term" value="C:nucleus"/>
    <property type="evidence" value="ECO:0007669"/>
    <property type="project" value="UniProtKB-SubCell"/>
</dbReference>
<dbReference type="GO" id="GO:0009791">
    <property type="term" value="P:post-embryonic development"/>
    <property type="evidence" value="ECO:0007669"/>
    <property type="project" value="UniProtKB-ARBA"/>
</dbReference>
<proteinExistence type="predicted"/>
<evidence type="ECO:0000256" key="2">
    <source>
        <dbReference type="ARBA" id="ARBA00022723"/>
    </source>
</evidence>
<accession>A0A671TNU4</accession>
<evidence type="ECO:0000256" key="9">
    <source>
        <dbReference type="PROSITE-ProRule" id="PRU00027"/>
    </source>
</evidence>
<dbReference type="PANTHER" id="PTHR46481:SF10">
    <property type="entry name" value="ZINC FINGER BED DOMAIN-CONTAINING PROTEIN 39"/>
    <property type="match status" value="1"/>
</dbReference>
<dbReference type="InterPro" id="IPR008906">
    <property type="entry name" value="HATC_C_dom"/>
</dbReference>
<keyword evidence="6" id="KW-0238">DNA-binding</keyword>
<reference evidence="11" key="2">
    <citation type="submission" date="2025-08" db="UniProtKB">
        <authorList>
            <consortium name="Ensembl"/>
        </authorList>
    </citation>
    <scope>IDENTIFICATION</scope>
</reference>
<keyword evidence="2" id="KW-0479">Metal-binding</keyword>
<dbReference type="PANTHER" id="PTHR46481">
    <property type="entry name" value="ZINC FINGER BED DOMAIN-CONTAINING PROTEIN 4"/>
    <property type="match status" value="1"/>
</dbReference>
<evidence type="ECO:0000313" key="11">
    <source>
        <dbReference type="Ensembl" id="ENSSAUP00010003106.1"/>
    </source>
</evidence>
<dbReference type="InterPro" id="IPR036236">
    <property type="entry name" value="Znf_C2H2_sf"/>
</dbReference>
<keyword evidence="4" id="KW-0862">Zinc</keyword>
<feature type="domain" description="BED-type" evidence="10">
    <location>
        <begin position="20"/>
        <end position="78"/>
    </location>
</feature>
<evidence type="ECO:0000256" key="1">
    <source>
        <dbReference type="ARBA" id="ARBA00004123"/>
    </source>
</evidence>
<keyword evidence="5" id="KW-0805">Transcription regulation</keyword>
<sequence length="630" mass="70551">MAYSSDPNSAAGRVVWTPSNLKSPVWKYFGFWSVDGKNAEHRDKVVCKLCKLQLAYHSTTSNMRAHLENVHPNEHAMSGTPTKQPRLDSYFLPPATSSLSAARQEACMKKLASFICKDMRPISIVDGTGFREFCEELEPRYHIPSRGTITSRIEDMYNSTSDKIKELLKDQDVSLTTDGWTSLATASYVTATAHWISGDWEMHNFVLKTKELTESHTAEHVGECIQEILDTYGIKRGFVIAATTDNATNYVNAVERHLETVNIPCVAHTINLAVPKGLGVRAIETPISRLIVAAAHFSKSTTDSYLLQQKQKLLGLKTEKLINDCPTRWNSTYDMICRASEQQAAVSAVIMEKKLSRMELTTSEWSLMEKVQEVLKPFKVATEALSTDKYPTASAVLPIKHILLSQLNNQMAYEPEPHALSEMKTKIITDLEKRYSEEKGAFMLLNKASYLDPRFHRLIHLKEEQRREVQVAILEEIKQVNVAGGTGSEIGARQPRDQQTAGKTALTAMGDLFGDTYCTDSPESEQNISLLLQREMLMYEQESPIPAQQNPLMWWKTLGSGKYPHVAQMAKKYLSVPGSSVRSERVFSSAGNIVNKKRSALASSHVDFLVSNIDSGLKDAKNVSCLLFRF</sequence>
<dbReference type="SUPFAM" id="SSF140996">
    <property type="entry name" value="Hermes dimerisation domain"/>
    <property type="match status" value="1"/>
</dbReference>
<dbReference type="OMA" id="KLINDCP"/>
<keyword evidence="7" id="KW-0804">Transcription</keyword>
<dbReference type="Proteomes" id="UP000472265">
    <property type="component" value="Chromosome 17"/>
</dbReference>
<dbReference type="SMART" id="SM00614">
    <property type="entry name" value="ZnF_BED"/>
    <property type="match status" value="1"/>
</dbReference>
<name>A0A671TNU4_SPAAU</name>
<evidence type="ECO:0000256" key="3">
    <source>
        <dbReference type="ARBA" id="ARBA00022771"/>
    </source>
</evidence>
<dbReference type="Pfam" id="PF05699">
    <property type="entry name" value="Dimer_Tnp_hAT"/>
    <property type="match status" value="1"/>
</dbReference>
<evidence type="ECO:0000256" key="5">
    <source>
        <dbReference type="ARBA" id="ARBA00023015"/>
    </source>
</evidence>
<keyword evidence="8" id="KW-0539">Nucleus</keyword>
<protein>
    <recommendedName>
        <fullName evidence="10">BED-type domain-containing protein</fullName>
    </recommendedName>
</protein>